<organism evidence="2 3">
    <name type="scientific">Novosphingobium mathurense</name>
    <dbReference type="NCBI Taxonomy" id="428990"/>
    <lineage>
        <taxon>Bacteria</taxon>
        <taxon>Pseudomonadati</taxon>
        <taxon>Pseudomonadota</taxon>
        <taxon>Alphaproteobacteria</taxon>
        <taxon>Sphingomonadales</taxon>
        <taxon>Sphingomonadaceae</taxon>
        <taxon>Novosphingobium</taxon>
    </lineage>
</organism>
<dbReference type="InterPro" id="IPR032557">
    <property type="entry name" value="DUF4935"/>
</dbReference>
<reference evidence="3" key="1">
    <citation type="submission" date="2017-02" db="EMBL/GenBank/DDBJ databases">
        <authorList>
            <person name="Varghese N."/>
            <person name="Submissions S."/>
        </authorList>
    </citation>
    <scope>NUCLEOTIDE SEQUENCE [LARGE SCALE GENOMIC DNA]</scope>
    <source>
        <strain evidence="3">SM117</strain>
    </source>
</reference>
<evidence type="ECO:0000259" key="1">
    <source>
        <dbReference type="Pfam" id="PF16289"/>
    </source>
</evidence>
<dbReference type="Proteomes" id="UP000190989">
    <property type="component" value="Unassembled WGS sequence"/>
</dbReference>
<dbReference type="RefSeq" id="WP_079732062.1">
    <property type="nucleotide sequence ID" value="NZ_FVZE01000020.1"/>
</dbReference>
<proteinExistence type="predicted"/>
<protein>
    <recommendedName>
        <fullName evidence="1">DUF4935 domain-containing protein</fullName>
    </recommendedName>
</protein>
<gene>
    <name evidence="2" type="ORF">SAMN06295987_1206</name>
</gene>
<keyword evidence="3" id="KW-1185">Reference proteome</keyword>
<evidence type="ECO:0000313" key="2">
    <source>
        <dbReference type="EMBL" id="SLK12542.1"/>
    </source>
</evidence>
<dbReference type="AlphaFoldDB" id="A0A1U6IX41"/>
<name>A0A1U6IX41_9SPHN</name>
<accession>A0A1U6IX41</accession>
<feature type="domain" description="DUF4935" evidence="1">
    <location>
        <begin position="7"/>
        <end position="171"/>
    </location>
</feature>
<dbReference type="EMBL" id="FVZE01000020">
    <property type="protein sequence ID" value="SLK12542.1"/>
    <property type="molecule type" value="Genomic_DNA"/>
</dbReference>
<dbReference type="Pfam" id="PF16289">
    <property type="entry name" value="PIN_12"/>
    <property type="match status" value="1"/>
</dbReference>
<evidence type="ECO:0000313" key="3">
    <source>
        <dbReference type="Proteomes" id="UP000190989"/>
    </source>
</evidence>
<sequence length="385" mass="41452">MPYDAFTIDTNAIIQGGMNFEAGLLAQLDQFKGGPLQFVVSEIVVRETLKHLNVSTKKARDAARSALDRAAQLGLISSDAAQTAIDALADSRTVARSKIASFLEATGAETVPANLCAIDALLKSYFDPTPPFEATGDKKNEFPDALALLSLEAWAKAAGKTVLAASADKGWQSFAEKSEHIFVEGDLADAMQIVQAHAEAAAKAVNTFLRGIAEGDLPDDERSMNALLADALAEWEFDVEASAPYRYELDETELRLESFALTERDGDHGVTVVRLTADEVVCRVDVEITATAHAHFSLFAWDSIDREEIGMGRTSASSEETFDAAVLITIAGSIDGPVADLEIVDLEVVEALGSVDMGEINLDFGDSDEIDDYNQLQLMLEGEER</sequence>